<proteinExistence type="inferred from homology"/>
<evidence type="ECO:0000256" key="17">
    <source>
        <dbReference type="RuleBase" id="RU004328"/>
    </source>
</evidence>
<organism evidence="20 21">
    <name type="scientific">Glutinoglossum americanum</name>
    <dbReference type="NCBI Taxonomy" id="1670608"/>
    <lineage>
        <taxon>Eukaryota</taxon>
        <taxon>Fungi</taxon>
        <taxon>Dikarya</taxon>
        <taxon>Ascomycota</taxon>
        <taxon>Pezizomycotina</taxon>
        <taxon>Geoglossomycetes</taxon>
        <taxon>Geoglossales</taxon>
        <taxon>Geoglossaceae</taxon>
        <taxon>Glutinoglossum</taxon>
    </lineage>
</organism>
<accession>A0A9P8L1K7</accession>
<dbReference type="Pfam" id="PF25488">
    <property type="entry name" value="RNaseT2L_C"/>
    <property type="match status" value="1"/>
</dbReference>
<evidence type="ECO:0000313" key="20">
    <source>
        <dbReference type="EMBL" id="KAH0537493.1"/>
    </source>
</evidence>
<comment type="function">
    <text evidence="14">Rnase which modulates cell survival under stress conditions. Released from the vacuole to the cytoplasm during stress to promote tRNA and rRNA cleavage and to activate separately a downstream pathway that promotes cell death. Involved in cell size, vacuolar morphology and growth at high temperatures and high salt concentration.</text>
</comment>
<dbReference type="InterPro" id="IPR036430">
    <property type="entry name" value="RNase_T2-like_sf"/>
</dbReference>
<feature type="compositionally biased region" description="Low complexity" evidence="18">
    <location>
        <begin position="311"/>
        <end position="329"/>
    </location>
</feature>
<dbReference type="EMBL" id="JAGHQL010000143">
    <property type="protein sequence ID" value="KAH0537493.1"/>
    <property type="molecule type" value="Genomic_DNA"/>
</dbReference>
<dbReference type="GO" id="GO:0006401">
    <property type="term" value="P:RNA catabolic process"/>
    <property type="evidence" value="ECO:0007669"/>
    <property type="project" value="TreeGrafter"/>
</dbReference>
<feature type="domain" description="RNase T2-like C-terminal" evidence="19">
    <location>
        <begin position="328"/>
        <end position="444"/>
    </location>
</feature>
<dbReference type="Pfam" id="PF00445">
    <property type="entry name" value="Ribonuclease_T2"/>
    <property type="match status" value="1"/>
</dbReference>
<dbReference type="InterPro" id="IPR033130">
    <property type="entry name" value="RNase_T2_His_AS_2"/>
</dbReference>
<comment type="subcellular location">
    <subcellularLocation>
        <location evidence="2">Cytoplasm</location>
    </subcellularLocation>
    <subcellularLocation>
        <location evidence="1">Vacuole lumen</location>
    </subcellularLocation>
</comment>
<dbReference type="PROSITE" id="PS00531">
    <property type="entry name" value="RNASE_T2_2"/>
    <property type="match status" value="1"/>
</dbReference>
<evidence type="ECO:0000256" key="4">
    <source>
        <dbReference type="ARBA" id="ARBA00012571"/>
    </source>
</evidence>
<dbReference type="FunFam" id="3.90.730.10:FF:000004">
    <property type="entry name" value="Ribonuclease T2-like"/>
    <property type="match status" value="1"/>
</dbReference>
<evidence type="ECO:0000256" key="1">
    <source>
        <dbReference type="ARBA" id="ARBA00004410"/>
    </source>
</evidence>
<keyword evidence="11" id="KW-1015">Disulfide bond</keyword>
<dbReference type="OrthoDB" id="435754at2759"/>
<evidence type="ECO:0000256" key="14">
    <source>
        <dbReference type="ARBA" id="ARBA00025494"/>
    </source>
</evidence>
<dbReference type="EC" id="4.6.1.19" evidence="4"/>
<evidence type="ECO:0000256" key="12">
    <source>
        <dbReference type="ARBA" id="ARBA00023180"/>
    </source>
</evidence>
<evidence type="ECO:0000256" key="16">
    <source>
        <dbReference type="PIRSR" id="PIRSR633697-1"/>
    </source>
</evidence>
<dbReference type="GO" id="GO:0033897">
    <property type="term" value="F:ribonuclease T2 activity"/>
    <property type="evidence" value="ECO:0007669"/>
    <property type="project" value="UniProtKB-EC"/>
</dbReference>
<evidence type="ECO:0000256" key="10">
    <source>
        <dbReference type="ARBA" id="ARBA00022801"/>
    </source>
</evidence>
<dbReference type="GO" id="GO:0016787">
    <property type="term" value="F:hydrolase activity"/>
    <property type="evidence" value="ECO:0007669"/>
    <property type="project" value="UniProtKB-KW"/>
</dbReference>
<feature type="active site" evidence="16">
    <location>
        <position position="176"/>
    </location>
</feature>
<keyword evidence="10" id="KW-0378">Hydrolase</keyword>
<protein>
    <recommendedName>
        <fullName evidence="15">Ribonuclease T2-like</fullName>
        <ecNumber evidence="4">4.6.1.19</ecNumber>
    </recommendedName>
</protein>
<dbReference type="AlphaFoldDB" id="A0A9P8L1K7"/>
<keyword evidence="21" id="KW-1185">Reference proteome</keyword>
<dbReference type="InterPro" id="IPR033697">
    <property type="entry name" value="Ribonuclease_T2_eukaryotic"/>
</dbReference>
<evidence type="ECO:0000256" key="5">
    <source>
        <dbReference type="ARBA" id="ARBA00022490"/>
    </source>
</evidence>
<dbReference type="InterPro" id="IPR001568">
    <property type="entry name" value="RNase_T2-like"/>
</dbReference>
<comment type="caution">
    <text evidence="20">The sequence shown here is derived from an EMBL/GenBank/DDBJ whole genome shotgun (WGS) entry which is preliminary data.</text>
</comment>
<evidence type="ECO:0000256" key="2">
    <source>
        <dbReference type="ARBA" id="ARBA00004496"/>
    </source>
</evidence>
<dbReference type="SUPFAM" id="SSF55895">
    <property type="entry name" value="Ribonuclease Rh-like"/>
    <property type="match status" value="1"/>
</dbReference>
<keyword evidence="12" id="KW-0325">Glycoprotein</keyword>
<keyword evidence="5" id="KW-0963">Cytoplasm</keyword>
<evidence type="ECO:0000256" key="15">
    <source>
        <dbReference type="ARBA" id="ARBA00071169"/>
    </source>
</evidence>
<evidence type="ECO:0000256" key="6">
    <source>
        <dbReference type="ARBA" id="ARBA00022554"/>
    </source>
</evidence>
<dbReference type="PROSITE" id="PS00530">
    <property type="entry name" value="RNASE_T2_1"/>
    <property type="match status" value="1"/>
</dbReference>
<evidence type="ECO:0000259" key="19">
    <source>
        <dbReference type="Pfam" id="PF25488"/>
    </source>
</evidence>
<dbReference type="GO" id="GO:0003723">
    <property type="term" value="F:RNA binding"/>
    <property type="evidence" value="ECO:0007669"/>
    <property type="project" value="InterPro"/>
</dbReference>
<evidence type="ECO:0000256" key="13">
    <source>
        <dbReference type="ARBA" id="ARBA00023239"/>
    </source>
</evidence>
<keyword evidence="9" id="KW-0255">Endonuclease</keyword>
<evidence type="ECO:0000313" key="21">
    <source>
        <dbReference type="Proteomes" id="UP000698800"/>
    </source>
</evidence>
<dbReference type="Proteomes" id="UP000698800">
    <property type="component" value="Unassembled WGS sequence"/>
</dbReference>
<dbReference type="PANTHER" id="PTHR11240:SF22">
    <property type="entry name" value="RIBONUCLEASE T2"/>
    <property type="match status" value="1"/>
</dbReference>
<dbReference type="PANTHER" id="PTHR11240">
    <property type="entry name" value="RIBONUCLEASE T2"/>
    <property type="match status" value="1"/>
</dbReference>
<name>A0A9P8L1K7_9PEZI</name>
<feature type="active site" evidence="16">
    <location>
        <position position="172"/>
    </location>
</feature>
<evidence type="ECO:0000256" key="3">
    <source>
        <dbReference type="ARBA" id="ARBA00007469"/>
    </source>
</evidence>
<dbReference type="InterPro" id="IPR018188">
    <property type="entry name" value="RNase_T2_His_AS_1"/>
</dbReference>
<evidence type="ECO:0000256" key="9">
    <source>
        <dbReference type="ARBA" id="ARBA00022759"/>
    </source>
</evidence>
<dbReference type="GO" id="GO:0005576">
    <property type="term" value="C:extracellular region"/>
    <property type="evidence" value="ECO:0007669"/>
    <property type="project" value="TreeGrafter"/>
</dbReference>
<dbReference type="InterPro" id="IPR057328">
    <property type="entry name" value="RNaseT2L_C"/>
</dbReference>
<dbReference type="CDD" id="cd01061">
    <property type="entry name" value="RNase_T2_euk"/>
    <property type="match status" value="1"/>
</dbReference>
<evidence type="ECO:0000256" key="8">
    <source>
        <dbReference type="ARBA" id="ARBA00022729"/>
    </source>
</evidence>
<keyword evidence="13" id="KW-0456">Lyase</keyword>
<reference evidence="20" key="1">
    <citation type="submission" date="2021-03" db="EMBL/GenBank/DDBJ databases">
        <title>Comparative genomics and phylogenomic investigation of the class Geoglossomycetes provide insights into ecological specialization and systematics.</title>
        <authorList>
            <person name="Melie T."/>
            <person name="Pirro S."/>
            <person name="Miller A.N."/>
            <person name="Quandt A."/>
        </authorList>
    </citation>
    <scope>NUCLEOTIDE SEQUENCE</scope>
    <source>
        <strain evidence="20">GBOQ0MN5Z8</strain>
    </source>
</reference>
<dbReference type="GO" id="GO:0005775">
    <property type="term" value="C:vacuolar lumen"/>
    <property type="evidence" value="ECO:0007669"/>
    <property type="project" value="UniProtKB-SubCell"/>
</dbReference>
<sequence>MIPDGLREIFRTLKETVSPASDLGSLASALPKASSLPSFRSLAKFALGSLQIGLGPSGRRASVAPACSNPQLSCRNTTAVVDTCCFNAPGGQLLLTQFWDASPATGPSDSWTIHGLWPDHCDGTYDASCDPNRQYSNISEIIQHYGRQDLLDFMDKYWKDYQGCDASLWEHEWNKHGTCISTLSPSCYSDYVPQEEVVDFFYRAVQLFKGLDTYQILAAAGVVPSTSNVYTSQQIQDVISAATGHTVTIGCRHGHFNEVWYHFNVRGSVRSGEFVATEPDGTKSTCPATGIRYPPKSGPPPACSRRPPVRTPTATPTTSHPAPSGTGTPFSGKGFLNVETGGSLHGCIISNGKWYSTGTCATFTATTSGSNFTLSSRKGKCAITNDALTCNPTISAATIFSESNGYLTTDGNSAFYANAVAKRWTQQTVYTIPEHPTVLKISWQEA</sequence>
<keyword evidence="6" id="KW-0926">Vacuole</keyword>
<keyword evidence="8" id="KW-0732">Signal</keyword>
<evidence type="ECO:0000256" key="7">
    <source>
        <dbReference type="ARBA" id="ARBA00022722"/>
    </source>
</evidence>
<evidence type="ECO:0000256" key="18">
    <source>
        <dbReference type="SAM" id="MobiDB-lite"/>
    </source>
</evidence>
<comment type="similarity">
    <text evidence="3 17">Belongs to the RNase T2 family.</text>
</comment>
<evidence type="ECO:0000256" key="11">
    <source>
        <dbReference type="ARBA" id="ARBA00023157"/>
    </source>
</evidence>
<feature type="active site" evidence="16">
    <location>
        <position position="114"/>
    </location>
</feature>
<feature type="region of interest" description="Disordered" evidence="18">
    <location>
        <begin position="276"/>
        <end position="333"/>
    </location>
</feature>
<keyword evidence="7" id="KW-0540">Nuclease</keyword>
<gene>
    <name evidence="20" type="ORF">FGG08_005711</name>
</gene>
<dbReference type="Gene3D" id="3.90.730.10">
    <property type="entry name" value="Ribonuclease T2-like"/>
    <property type="match status" value="1"/>
</dbReference>